<dbReference type="EMBL" id="FNAK01000006">
    <property type="protein sequence ID" value="SDE32834.1"/>
    <property type="molecule type" value="Genomic_DNA"/>
</dbReference>
<name>A0A1G7C0F2_9PROT</name>
<dbReference type="OrthoDB" id="8481634at2"/>
<reference evidence="3 4" key="1">
    <citation type="submission" date="2016-10" db="EMBL/GenBank/DDBJ databases">
        <authorList>
            <person name="de Groot N.N."/>
        </authorList>
    </citation>
    <scope>NUCLEOTIDE SEQUENCE [LARGE SCALE GENOMIC DNA]</scope>
    <source>
        <strain evidence="3 4">CGMCC 1.9109</strain>
    </source>
</reference>
<feature type="transmembrane region" description="Helical" evidence="2">
    <location>
        <begin position="50"/>
        <end position="70"/>
    </location>
</feature>
<dbReference type="STRING" id="637679.GCA_001550055_03313"/>
<dbReference type="AlphaFoldDB" id="A0A1G7C0F2"/>
<evidence type="ECO:0000313" key="3">
    <source>
        <dbReference type="EMBL" id="SDE32834.1"/>
    </source>
</evidence>
<protein>
    <submittedName>
        <fullName evidence="3">Uncharacterized protein</fullName>
    </submittedName>
</protein>
<feature type="region of interest" description="Disordered" evidence="1">
    <location>
        <begin position="110"/>
        <end position="151"/>
    </location>
</feature>
<gene>
    <name evidence="3" type="ORF">SAMN04488071_2609</name>
</gene>
<keyword evidence="2" id="KW-1133">Transmembrane helix</keyword>
<evidence type="ECO:0000313" key="4">
    <source>
        <dbReference type="Proteomes" id="UP000183685"/>
    </source>
</evidence>
<feature type="compositionally biased region" description="Basic residues" evidence="1">
    <location>
        <begin position="115"/>
        <end position="126"/>
    </location>
</feature>
<keyword evidence="2" id="KW-0472">Membrane</keyword>
<evidence type="ECO:0000256" key="2">
    <source>
        <dbReference type="SAM" id="Phobius"/>
    </source>
</evidence>
<feature type="transmembrane region" description="Helical" evidence="2">
    <location>
        <begin position="21"/>
        <end position="44"/>
    </location>
</feature>
<dbReference type="RefSeq" id="WP_139167635.1">
    <property type="nucleotide sequence ID" value="NZ_FNAK01000006.1"/>
</dbReference>
<sequence length="151" mass="17010">MIRDKLNKEEKDDLQAEALRPRIGFLIASAITGAAAVVAYFALAAQSGDFLYVLLIGCLIFLAMFLLLCYRQPQLGNRFLGYDIVSTPRREKEKSSLNYAGSFEVESGATEKRMASKRKQARHSRRKLAEVTRQMKAEKTLDTEADKKTDD</sequence>
<proteinExistence type="predicted"/>
<keyword evidence="4" id="KW-1185">Reference proteome</keyword>
<dbReference type="Proteomes" id="UP000183685">
    <property type="component" value="Unassembled WGS sequence"/>
</dbReference>
<evidence type="ECO:0000256" key="1">
    <source>
        <dbReference type="SAM" id="MobiDB-lite"/>
    </source>
</evidence>
<organism evidence="3 4">
    <name type="scientific">Kordiimonas lacus</name>
    <dbReference type="NCBI Taxonomy" id="637679"/>
    <lineage>
        <taxon>Bacteria</taxon>
        <taxon>Pseudomonadati</taxon>
        <taxon>Pseudomonadota</taxon>
        <taxon>Alphaproteobacteria</taxon>
        <taxon>Kordiimonadales</taxon>
        <taxon>Kordiimonadaceae</taxon>
        <taxon>Kordiimonas</taxon>
    </lineage>
</organism>
<keyword evidence="2" id="KW-0812">Transmembrane</keyword>
<feature type="compositionally biased region" description="Basic and acidic residues" evidence="1">
    <location>
        <begin position="127"/>
        <end position="151"/>
    </location>
</feature>
<accession>A0A1G7C0F2</accession>